<organism evidence="7 8">
    <name type="scientific">Metschnikowia aff. pulcherrima</name>
    <dbReference type="NCBI Taxonomy" id="2163413"/>
    <lineage>
        <taxon>Eukaryota</taxon>
        <taxon>Fungi</taxon>
        <taxon>Dikarya</taxon>
        <taxon>Ascomycota</taxon>
        <taxon>Saccharomycotina</taxon>
        <taxon>Pichiomycetes</taxon>
        <taxon>Metschnikowiaceae</taxon>
        <taxon>Metschnikowia</taxon>
    </lineage>
</organism>
<name>A0A4P6XMG7_9ASCO</name>
<evidence type="ECO:0000256" key="5">
    <source>
        <dbReference type="ARBA" id="ARBA00023136"/>
    </source>
</evidence>
<evidence type="ECO:0000313" key="8">
    <source>
        <dbReference type="Proteomes" id="UP000292447"/>
    </source>
</evidence>
<dbReference type="GO" id="GO:0000422">
    <property type="term" value="P:autophagy of mitochondrion"/>
    <property type="evidence" value="ECO:0007669"/>
    <property type="project" value="TreeGrafter"/>
</dbReference>
<evidence type="ECO:0000256" key="1">
    <source>
        <dbReference type="ARBA" id="ARBA00004370"/>
    </source>
</evidence>
<dbReference type="Proteomes" id="UP000292447">
    <property type="component" value="Chromosome III"/>
</dbReference>
<dbReference type="InterPro" id="IPR007014">
    <property type="entry name" value="FUN14"/>
</dbReference>
<dbReference type="AlphaFoldDB" id="A0A4P6XMG7"/>
<evidence type="ECO:0000256" key="3">
    <source>
        <dbReference type="ARBA" id="ARBA00022692"/>
    </source>
</evidence>
<dbReference type="PANTHER" id="PTHR21346:SF0">
    <property type="entry name" value="RE45833P"/>
    <property type="match status" value="1"/>
</dbReference>
<accession>A0A4P6XMG7</accession>
<gene>
    <name evidence="7" type="primary">MPUL0C05280</name>
    <name evidence="7" type="ORF">METSCH_C05280</name>
</gene>
<comment type="subcellular location">
    <subcellularLocation>
        <location evidence="1">Membrane</location>
    </subcellularLocation>
</comment>
<keyword evidence="4 6" id="KW-1133">Transmembrane helix</keyword>
<sequence length="179" mass="20020">MPQFWAQQQFRRNSKLAIATPHKYISMFTTFIRPGLLRNTFKAVPILLGAGYVLRPTAFVRNDAVLSSPQRHYTPQSIDAKVRTSRADGKLNYSDLSIGSITGLFLGIVIGKLSTAIVFLSLSSYLLLQFLENRGIITIPWTSVLSFGGRKLDLKTLVFNRPSFKISFIATFLLAAYNV</sequence>
<evidence type="ECO:0000256" key="4">
    <source>
        <dbReference type="ARBA" id="ARBA00022989"/>
    </source>
</evidence>
<dbReference type="STRING" id="2163413.A0A4P6XMG7"/>
<evidence type="ECO:0000256" key="2">
    <source>
        <dbReference type="ARBA" id="ARBA00009160"/>
    </source>
</evidence>
<dbReference type="EMBL" id="CP034458">
    <property type="protein sequence ID" value="QBM88557.1"/>
    <property type="molecule type" value="Genomic_DNA"/>
</dbReference>
<dbReference type="PANTHER" id="PTHR21346">
    <property type="entry name" value="FUN14 DOMAIN CONTAINING"/>
    <property type="match status" value="1"/>
</dbReference>
<comment type="similarity">
    <text evidence="2">Belongs to the FUN14 family.</text>
</comment>
<keyword evidence="8" id="KW-1185">Reference proteome</keyword>
<dbReference type="Pfam" id="PF04930">
    <property type="entry name" value="FUN14"/>
    <property type="match status" value="1"/>
</dbReference>
<feature type="transmembrane region" description="Helical" evidence="6">
    <location>
        <begin position="104"/>
        <end position="128"/>
    </location>
</feature>
<proteinExistence type="inferred from homology"/>
<dbReference type="GO" id="GO:0005741">
    <property type="term" value="C:mitochondrial outer membrane"/>
    <property type="evidence" value="ECO:0007669"/>
    <property type="project" value="TreeGrafter"/>
</dbReference>
<reference evidence="8" key="1">
    <citation type="submission" date="2019-03" db="EMBL/GenBank/DDBJ databases">
        <title>Snf2 controls pulcherriminic acid biosynthesis and connects pigmentation and antifungal activity of the yeast Metschnikowia pulcherrima.</title>
        <authorList>
            <person name="Gore-Lloyd D."/>
            <person name="Sumann I."/>
            <person name="Brachmann A.O."/>
            <person name="Schneeberger K."/>
            <person name="Ortiz-Merino R.A."/>
            <person name="Moreno-Beltran M."/>
            <person name="Schlaefli M."/>
            <person name="Kirner P."/>
            <person name="Santos Kron A."/>
            <person name="Wolfe K.H."/>
            <person name="Piel J."/>
            <person name="Ahrens C.H."/>
            <person name="Henk D."/>
            <person name="Freimoser F.M."/>
        </authorList>
    </citation>
    <scope>NUCLEOTIDE SEQUENCE [LARGE SCALE GENOMIC DNA]</scope>
    <source>
        <strain evidence="8">APC 1.2</strain>
    </source>
</reference>
<protein>
    <submittedName>
        <fullName evidence="7">FUN14 family protein</fullName>
    </submittedName>
</protein>
<evidence type="ECO:0000313" key="7">
    <source>
        <dbReference type="EMBL" id="QBM88557.1"/>
    </source>
</evidence>
<evidence type="ECO:0000256" key="6">
    <source>
        <dbReference type="SAM" id="Phobius"/>
    </source>
</evidence>
<keyword evidence="3 6" id="KW-0812">Transmembrane</keyword>
<keyword evidence="5 6" id="KW-0472">Membrane</keyword>